<dbReference type="GO" id="GO:0016747">
    <property type="term" value="F:acyltransferase activity, transferring groups other than amino-acyl groups"/>
    <property type="evidence" value="ECO:0007669"/>
    <property type="project" value="InterPro"/>
</dbReference>
<dbReference type="Proteomes" id="UP000505210">
    <property type="component" value="Chromosome"/>
</dbReference>
<accession>A0A6M8BNR4</accession>
<keyword evidence="3" id="KW-1185">Reference proteome</keyword>
<gene>
    <name evidence="2" type="ORF">HPC62_21490</name>
</gene>
<sequence length="159" mass="17887">MNIRLDEESDLAELAALYQHTVLQHGPQHYSLVQTQTWASFAENLDLFRHFIFDATTYVATDETGIVGFAGIEINGHIRSTYVRGDRLHQGIGSMLLQALLDDAAAKPVTRLYAEASEFSLGLFQKFGFRLYDTEAVDFNGVAFTRYLVEYLAEGSVER</sequence>
<name>A0A6M8BNR4_9CYAN</name>
<proteinExistence type="predicted"/>
<dbReference type="InterPro" id="IPR000182">
    <property type="entry name" value="GNAT_dom"/>
</dbReference>
<keyword evidence="2" id="KW-0808">Transferase</keyword>
<dbReference type="AlphaFoldDB" id="A0A6M8BNR4"/>
<evidence type="ECO:0000259" key="1">
    <source>
        <dbReference type="PROSITE" id="PS51186"/>
    </source>
</evidence>
<evidence type="ECO:0000313" key="2">
    <source>
        <dbReference type="EMBL" id="QKD84413.1"/>
    </source>
</evidence>
<dbReference type="Pfam" id="PF13673">
    <property type="entry name" value="Acetyltransf_10"/>
    <property type="match status" value="1"/>
</dbReference>
<dbReference type="RefSeq" id="WP_172358443.1">
    <property type="nucleotide sequence ID" value="NZ_CP053661.1"/>
</dbReference>
<dbReference type="PANTHER" id="PTHR43451">
    <property type="entry name" value="ACETYLTRANSFERASE (GNAT) FAMILY PROTEIN"/>
    <property type="match status" value="1"/>
</dbReference>
<evidence type="ECO:0000313" key="3">
    <source>
        <dbReference type="Proteomes" id="UP000505210"/>
    </source>
</evidence>
<dbReference type="SUPFAM" id="SSF55729">
    <property type="entry name" value="Acyl-CoA N-acyltransferases (Nat)"/>
    <property type="match status" value="1"/>
</dbReference>
<dbReference type="Gene3D" id="3.40.630.30">
    <property type="match status" value="1"/>
</dbReference>
<protein>
    <submittedName>
        <fullName evidence="2">GNAT family N-acetyltransferase</fullName>
    </submittedName>
</protein>
<dbReference type="KEGG" id="theu:HPC62_21490"/>
<dbReference type="InterPro" id="IPR016181">
    <property type="entry name" value="Acyl_CoA_acyltransferase"/>
</dbReference>
<dbReference type="CDD" id="cd04301">
    <property type="entry name" value="NAT_SF"/>
    <property type="match status" value="1"/>
</dbReference>
<dbReference type="EMBL" id="CP053661">
    <property type="protein sequence ID" value="QKD84413.1"/>
    <property type="molecule type" value="Genomic_DNA"/>
</dbReference>
<reference evidence="2 3" key="1">
    <citation type="submission" date="2020-05" db="EMBL/GenBank/DDBJ databases">
        <title>Complete genome sequence of of a novel Thermoleptolyngbya strain isolated from hot springs of Ganzi, Sichuan China.</title>
        <authorList>
            <person name="Tang J."/>
            <person name="Daroch M."/>
            <person name="Li L."/>
            <person name="Waleron K."/>
            <person name="Waleron M."/>
            <person name="Waleron M."/>
        </authorList>
    </citation>
    <scope>NUCLEOTIDE SEQUENCE [LARGE SCALE GENOMIC DNA]</scope>
    <source>
        <strain evidence="2 3">PKUAC-SCTA183</strain>
    </source>
</reference>
<dbReference type="PROSITE" id="PS51186">
    <property type="entry name" value="GNAT"/>
    <property type="match status" value="1"/>
</dbReference>
<dbReference type="PANTHER" id="PTHR43451:SF1">
    <property type="entry name" value="ACETYLTRANSFERASE"/>
    <property type="match status" value="1"/>
</dbReference>
<feature type="domain" description="N-acetyltransferase" evidence="1">
    <location>
        <begin position="1"/>
        <end position="154"/>
    </location>
</feature>
<organism evidence="2 3">
    <name type="scientific">Thermoleptolyngbya sichuanensis A183</name>
    <dbReference type="NCBI Taxonomy" id="2737172"/>
    <lineage>
        <taxon>Bacteria</taxon>
        <taxon>Bacillati</taxon>
        <taxon>Cyanobacteriota</taxon>
        <taxon>Cyanophyceae</taxon>
        <taxon>Oculatellales</taxon>
        <taxon>Oculatellaceae</taxon>
        <taxon>Thermoleptolyngbya</taxon>
        <taxon>Thermoleptolyngbya sichuanensis</taxon>
    </lineage>
</organism>
<dbReference type="InterPro" id="IPR052564">
    <property type="entry name" value="N-acetyltrans/Recomb-assoc"/>
</dbReference>